<feature type="compositionally biased region" description="Pro residues" evidence="7">
    <location>
        <begin position="1"/>
        <end position="19"/>
    </location>
</feature>
<keyword evidence="6 8" id="KW-0472">Membrane</keyword>
<dbReference type="GO" id="GO:0016020">
    <property type="term" value="C:membrane"/>
    <property type="evidence" value="ECO:0007669"/>
    <property type="project" value="UniProtKB-SubCell"/>
</dbReference>
<protein>
    <submittedName>
        <fullName evidence="9">Purine permease 4</fullName>
    </submittedName>
</protein>
<feature type="compositionally biased region" description="Low complexity" evidence="7">
    <location>
        <begin position="20"/>
        <end position="29"/>
    </location>
</feature>
<keyword evidence="5 8" id="KW-1133">Transmembrane helix</keyword>
<evidence type="ECO:0000256" key="2">
    <source>
        <dbReference type="ARBA" id="ARBA00006213"/>
    </source>
</evidence>
<dbReference type="PANTHER" id="PTHR31376:SF3">
    <property type="entry name" value="PURINE PERMEASE 4-RELATED"/>
    <property type="match status" value="1"/>
</dbReference>
<feature type="transmembrane region" description="Helical" evidence="8">
    <location>
        <begin position="61"/>
        <end position="80"/>
    </location>
</feature>
<evidence type="ECO:0000256" key="6">
    <source>
        <dbReference type="ARBA" id="ARBA00023136"/>
    </source>
</evidence>
<dbReference type="InterPro" id="IPR030182">
    <property type="entry name" value="PUP_plant"/>
</dbReference>
<comment type="subcellular location">
    <subcellularLocation>
        <location evidence="1">Membrane</location>
    </subcellularLocation>
</comment>
<evidence type="ECO:0000313" key="10">
    <source>
        <dbReference type="Proteomes" id="UP001327560"/>
    </source>
</evidence>
<dbReference type="GO" id="GO:0005345">
    <property type="term" value="F:purine nucleobase transmembrane transporter activity"/>
    <property type="evidence" value="ECO:0007669"/>
    <property type="project" value="UniProtKB-ARBA"/>
</dbReference>
<proteinExistence type="inferred from homology"/>
<dbReference type="EMBL" id="CP136895">
    <property type="protein sequence ID" value="WOL10152.1"/>
    <property type="molecule type" value="Genomic_DNA"/>
</dbReference>
<evidence type="ECO:0000256" key="8">
    <source>
        <dbReference type="SAM" id="Phobius"/>
    </source>
</evidence>
<gene>
    <name evidence="9" type="ORF">Cni_G18906</name>
</gene>
<evidence type="ECO:0000256" key="3">
    <source>
        <dbReference type="ARBA" id="ARBA00022448"/>
    </source>
</evidence>
<evidence type="ECO:0000256" key="4">
    <source>
        <dbReference type="ARBA" id="ARBA00022692"/>
    </source>
</evidence>
<sequence>MASPTSPSPPPPSSSPPSSPSTSSSPPSSSTNLNCVLLLSLSSVLLGLNSDHERPPGVTKLQYVLGFLATLGATTMYAVYLPLAQIVYRGVTKFRMVMEMQVVMEAAATAFALVGMAAGGGRVRADVERGGGGVQPRKSVVLADDSGLAAVLHGDGRDEH</sequence>
<dbReference type="Pfam" id="PF16913">
    <property type="entry name" value="PUNUT"/>
    <property type="match status" value="1"/>
</dbReference>
<dbReference type="PANTHER" id="PTHR31376">
    <property type="entry name" value="OS09G0467300 PROTEIN-RELATED"/>
    <property type="match status" value="1"/>
</dbReference>
<feature type="region of interest" description="Disordered" evidence="7">
    <location>
        <begin position="1"/>
        <end position="29"/>
    </location>
</feature>
<dbReference type="Proteomes" id="UP001327560">
    <property type="component" value="Chromosome 6"/>
</dbReference>
<accession>A0AAQ3KK18</accession>
<comment type="similarity">
    <text evidence="2">Belongs to the purine permeases (TC 2.A.7.14) family.</text>
</comment>
<evidence type="ECO:0000256" key="1">
    <source>
        <dbReference type="ARBA" id="ARBA00004370"/>
    </source>
</evidence>
<keyword evidence="4 8" id="KW-0812">Transmembrane</keyword>
<evidence type="ECO:0000256" key="5">
    <source>
        <dbReference type="ARBA" id="ARBA00022989"/>
    </source>
</evidence>
<organism evidence="9 10">
    <name type="scientific">Canna indica</name>
    <name type="common">Indian-shot</name>
    <dbReference type="NCBI Taxonomy" id="4628"/>
    <lineage>
        <taxon>Eukaryota</taxon>
        <taxon>Viridiplantae</taxon>
        <taxon>Streptophyta</taxon>
        <taxon>Embryophyta</taxon>
        <taxon>Tracheophyta</taxon>
        <taxon>Spermatophyta</taxon>
        <taxon>Magnoliopsida</taxon>
        <taxon>Liliopsida</taxon>
        <taxon>Zingiberales</taxon>
        <taxon>Cannaceae</taxon>
        <taxon>Canna</taxon>
    </lineage>
</organism>
<keyword evidence="3" id="KW-0813">Transport</keyword>
<reference evidence="9 10" key="1">
    <citation type="submission" date="2023-10" db="EMBL/GenBank/DDBJ databases">
        <title>Chromosome-scale genome assembly provides insights into flower coloration mechanisms of Canna indica.</title>
        <authorList>
            <person name="Li C."/>
        </authorList>
    </citation>
    <scope>NUCLEOTIDE SEQUENCE [LARGE SCALE GENOMIC DNA]</scope>
    <source>
        <tissue evidence="9">Flower</tissue>
    </source>
</reference>
<evidence type="ECO:0000256" key="7">
    <source>
        <dbReference type="SAM" id="MobiDB-lite"/>
    </source>
</evidence>
<keyword evidence="10" id="KW-1185">Reference proteome</keyword>
<dbReference type="AlphaFoldDB" id="A0AAQ3KK18"/>
<name>A0AAQ3KK18_9LILI</name>
<evidence type="ECO:0000313" key="9">
    <source>
        <dbReference type="EMBL" id="WOL10152.1"/>
    </source>
</evidence>
<dbReference type="GO" id="GO:0015211">
    <property type="term" value="F:purine nucleoside transmembrane transporter activity"/>
    <property type="evidence" value="ECO:0007669"/>
    <property type="project" value="InterPro"/>
</dbReference>